<dbReference type="InterPro" id="IPR026838">
    <property type="entry name" value="YheC/D"/>
</dbReference>
<organism evidence="1 2">
    <name type="scientific">Alteribacter keqinensis</name>
    <dbReference type="NCBI Taxonomy" id="2483800"/>
    <lineage>
        <taxon>Bacteria</taxon>
        <taxon>Bacillati</taxon>
        <taxon>Bacillota</taxon>
        <taxon>Bacilli</taxon>
        <taxon>Bacillales</taxon>
        <taxon>Bacillaceae</taxon>
        <taxon>Alteribacter</taxon>
    </lineage>
</organism>
<dbReference type="OrthoDB" id="7869153at2"/>
<evidence type="ECO:0000313" key="1">
    <source>
        <dbReference type="EMBL" id="RNA66215.1"/>
    </source>
</evidence>
<dbReference type="RefSeq" id="WP_122901594.1">
    <property type="nucleotide sequence ID" value="NZ_RHIB01000004.1"/>
</dbReference>
<evidence type="ECO:0000313" key="2">
    <source>
        <dbReference type="Proteomes" id="UP000278746"/>
    </source>
</evidence>
<protein>
    <recommendedName>
        <fullName evidence="3">YheC/D like ATP-grasp</fullName>
    </recommendedName>
</protein>
<dbReference type="Gene3D" id="3.30.470.20">
    <property type="entry name" value="ATP-grasp fold, B domain"/>
    <property type="match status" value="1"/>
</dbReference>
<gene>
    <name evidence="1" type="ORF">EBO34_18980</name>
</gene>
<evidence type="ECO:0008006" key="3">
    <source>
        <dbReference type="Google" id="ProtNLM"/>
    </source>
</evidence>
<dbReference type="AlphaFoldDB" id="A0A3M7TNN0"/>
<sequence length="263" mass="30550">MNRTPIRFSKLSMQEILSQNSVVKETLPDTKRLTQKNFWAMLNQYNVIVLKKENYGKGIGILKVKKLGEDKYEVHREDERRVFTNKGNLYFFVIDNTKGTQYLVQQHVALAKINDSPFDIRVIVQRKFGTDNWVVTGKYAKASAKGFFKTNLAAGGRVFPVEEAIRLSTIDEKIDISALLSKIDKVSLEATKQACATKKFKNWLIWGMDVGIEDNGRIFFFEANEVPGTKGFNRLKDSSMRRRIKKIKAYNRKMRRRNRKKRK</sequence>
<proteinExistence type="predicted"/>
<dbReference type="SUPFAM" id="SSF56059">
    <property type="entry name" value="Glutathione synthetase ATP-binding domain-like"/>
    <property type="match status" value="1"/>
</dbReference>
<name>A0A3M7TNN0_9BACI</name>
<dbReference type="EMBL" id="RHIB01000004">
    <property type="protein sequence ID" value="RNA66215.1"/>
    <property type="molecule type" value="Genomic_DNA"/>
</dbReference>
<accession>A0A3M7TNN0</accession>
<dbReference type="Pfam" id="PF14398">
    <property type="entry name" value="ATPgrasp_YheCD"/>
    <property type="match status" value="1"/>
</dbReference>
<comment type="caution">
    <text evidence="1">The sequence shown here is derived from an EMBL/GenBank/DDBJ whole genome shotgun (WGS) entry which is preliminary data.</text>
</comment>
<reference evidence="1 2" key="1">
    <citation type="submission" date="2018-10" db="EMBL/GenBank/DDBJ databases">
        <title>Bacillus Keqinensis sp. nov., a moderately halophilic bacterium isolated from a saline-alkaline lake.</title>
        <authorList>
            <person name="Wang H."/>
        </authorList>
    </citation>
    <scope>NUCLEOTIDE SEQUENCE [LARGE SCALE GENOMIC DNA]</scope>
    <source>
        <strain evidence="1 2">KQ-3</strain>
    </source>
</reference>
<keyword evidence="2" id="KW-1185">Reference proteome</keyword>
<dbReference type="Proteomes" id="UP000278746">
    <property type="component" value="Unassembled WGS sequence"/>
</dbReference>